<protein>
    <submittedName>
        <fullName evidence="2">Uncharacterized protein</fullName>
    </submittedName>
</protein>
<evidence type="ECO:0000313" key="3">
    <source>
        <dbReference type="Proteomes" id="UP000020103"/>
    </source>
</evidence>
<evidence type="ECO:0000313" key="2">
    <source>
        <dbReference type="EMBL" id="EUA49752.1"/>
    </source>
</evidence>
<name>A0A829Q9G1_9MYCO</name>
<sequence>MPESHKAHSDEARDGPPRKRGGEPALYATLTSFHTAVDNADAIS</sequence>
<evidence type="ECO:0000256" key="1">
    <source>
        <dbReference type="SAM" id="MobiDB-lite"/>
    </source>
</evidence>
<dbReference type="EMBL" id="JAOF01000001">
    <property type="protein sequence ID" value="EUA49752.1"/>
    <property type="molecule type" value="Genomic_DNA"/>
</dbReference>
<dbReference type="Proteomes" id="UP000020103">
    <property type="component" value="Unassembled WGS sequence"/>
</dbReference>
<dbReference type="AlphaFoldDB" id="A0A829Q9G1"/>
<organism evidence="2 3">
    <name type="scientific">Mycobacteroides abscessus 21</name>
    <dbReference type="NCBI Taxonomy" id="1299324"/>
    <lineage>
        <taxon>Bacteria</taxon>
        <taxon>Bacillati</taxon>
        <taxon>Actinomycetota</taxon>
        <taxon>Actinomycetes</taxon>
        <taxon>Mycobacteriales</taxon>
        <taxon>Mycobacteriaceae</taxon>
        <taxon>Mycobacteroides</taxon>
        <taxon>Mycobacteroides abscessus</taxon>
    </lineage>
</organism>
<gene>
    <name evidence="2" type="ORF">I543_2076</name>
</gene>
<comment type="caution">
    <text evidence="2">The sequence shown here is derived from an EMBL/GenBank/DDBJ whole genome shotgun (WGS) entry which is preliminary data.</text>
</comment>
<accession>A0A829Q9G1</accession>
<proteinExistence type="predicted"/>
<reference evidence="2 3" key="1">
    <citation type="submission" date="2013-12" db="EMBL/GenBank/DDBJ databases">
        <authorList>
            <person name="Madinger N."/>
            <person name="Lenaerts A."/>
            <person name="Ordway D."/>
            <person name="DeGroote M.A."/>
            <person name="Parker T."/>
            <person name="Sizemore C."/>
            <person name="Tallon L.J."/>
            <person name="Sadzewicz L.K."/>
            <person name="Sengamalay N."/>
            <person name="Fraser C.M."/>
            <person name="Hine E."/>
            <person name="Shefchek K.A."/>
            <person name="Das S.P."/>
            <person name="Tettelin H."/>
        </authorList>
    </citation>
    <scope>NUCLEOTIDE SEQUENCE [LARGE SCALE GENOMIC DNA]</scope>
    <source>
        <strain evidence="2 3">21</strain>
    </source>
</reference>
<feature type="compositionally biased region" description="Basic and acidic residues" evidence="1">
    <location>
        <begin position="1"/>
        <end position="22"/>
    </location>
</feature>
<feature type="region of interest" description="Disordered" evidence="1">
    <location>
        <begin position="1"/>
        <end position="24"/>
    </location>
</feature>